<gene>
    <name evidence="2" type="ORF">ACI2JU_21985</name>
</gene>
<dbReference type="RefSeq" id="WP_404676498.1">
    <property type="nucleotide sequence ID" value="NZ_JBJDOT010000050.1"/>
</dbReference>
<dbReference type="PROSITE" id="PS51257">
    <property type="entry name" value="PROKAR_LIPOPROTEIN"/>
    <property type="match status" value="1"/>
</dbReference>
<feature type="chain" id="PRO_5047385421" description="Lipoprotein" evidence="1">
    <location>
        <begin position="18"/>
        <end position="392"/>
    </location>
</feature>
<dbReference type="EMBL" id="JBJDOT010000050">
    <property type="protein sequence ID" value="MFK3866518.1"/>
    <property type="molecule type" value="Genomic_DNA"/>
</dbReference>
<keyword evidence="3" id="KW-1185">Reference proteome</keyword>
<keyword evidence="1" id="KW-0732">Signal</keyword>
<dbReference type="Proteomes" id="UP001620262">
    <property type="component" value="Unassembled WGS sequence"/>
</dbReference>
<protein>
    <recommendedName>
        <fullName evidence="4">Lipoprotein</fullName>
    </recommendedName>
</protein>
<organism evidence="2 3">
    <name type="scientific">Pseudoalteromonas rhizosphaerae</name>
    <dbReference type="NCBI Taxonomy" id="2518973"/>
    <lineage>
        <taxon>Bacteria</taxon>
        <taxon>Pseudomonadati</taxon>
        <taxon>Pseudomonadota</taxon>
        <taxon>Gammaproteobacteria</taxon>
        <taxon>Alteromonadales</taxon>
        <taxon>Pseudoalteromonadaceae</taxon>
        <taxon>Pseudoalteromonas</taxon>
    </lineage>
</organism>
<evidence type="ECO:0008006" key="4">
    <source>
        <dbReference type="Google" id="ProtNLM"/>
    </source>
</evidence>
<evidence type="ECO:0000256" key="1">
    <source>
        <dbReference type="SAM" id="SignalP"/>
    </source>
</evidence>
<proteinExistence type="predicted"/>
<sequence length="392" mass="43956">MKHSSLLICILSLVLSACTSHKLNQNKYITEEHIRKVEKTNLDDENTSYTAYEAAIKSDASIDDFKEFVAEGILLTRANCLNTLHDTVYSNKNNRWIKDQFLIGTVLASGLMAINGASASSFEKLALGTSFLVSSSELYNNYYLLGPDAEGVISLVEKALNAQQVYALNASSDSFTKAAQLILDYSYVCSSSKINELVKDSLRVAKMKSPTSESYTIILLDSLREILNVDSLTEKQLSAIYYVIEVGIKEAGDNTELKDVLGDIFKQLKNHAEKFNSAQRLFKSLPNTVQDSLNENITYWEEEKLKQDVEKFYDDHSKKINNLKLSDISGIYGLVPSHITGTQWDDMQEKFGDLPYKVRKFVADKKLDKVKFKQLNLSRATKGSNIVSIANN</sequence>
<name>A0ABW8L3A9_9GAMM</name>
<accession>A0ABW8L3A9</accession>
<evidence type="ECO:0000313" key="2">
    <source>
        <dbReference type="EMBL" id="MFK3866518.1"/>
    </source>
</evidence>
<comment type="caution">
    <text evidence="2">The sequence shown here is derived from an EMBL/GenBank/DDBJ whole genome shotgun (WGS) entry which is preliminary data.</text>
</comment>
<evidence type="ECO:0000313" key="3">
    <source>
        <dbReference type="Proteomes" id="UP001620262"/>
    </source>
</evidence>
<feature type="signal peptide" evidence="1">
    <location>
        <begin position="1"/>
        <end position="17"/>
    </location>
</feature>
<reference evidence="2 3" key="1">
    <citation type="submission" date="2024-11" db="EMBL/GenBank/DDBJ databases">
        <title>The Natural Products Discovery Center: Release of the First 8490 Sequenced Strains for Exploring Actinobacteria Biosynthetic Diversity.</title>
        <authorList>
            <person name="Kalkreuter E."/>
            <person name="Kautsar S.A."/>
            <person name="Yang D."/>
            <person name="Bader C.D."/>
            <person name="Teijaro C.N."/>
            <person name="Fluegel L."/>
            <person name="Davis C.M."/>
            <person name="Simpson J.R."/>
            <person name="Lauterbach L."/>
            <person name="Steele A.D."/>
            <person name="Gui C."/>
            <person name="Meng S."/>
            <person name="Li G."/>
            <person name="Viehrig K."/>
            <person name="Ye F."/>
            <person name="Su P."/>
            <person name="Kiefer A.F."/>
            <person name="Nichols A."/>
            <person name="Cepeda A.J."/>
            <person name="Yan W."/>
            <person name="Fan B."/>
            <person name="Jiang Y."/>
            <person name="Adhikari A."/>
            <person name="Zheng C.-J."/>
            <person name="Schuster L."/>
            <person name="Cowan T.M."/>
            <person name="Smanski M.J."/>
            <person name="Chevrette M.G."/>
            <person name="De Carvalho L.P.S."/>
            <person name="Shen B."/>
        </authorList>
    </citation>
    <scope>NUCLEOTIDE SEQUENCE [LARGE SCALE GENOMIC DNA]</scope>
    <source>
        <strain evidence="2 3">NPDC078403</strain>
    </source>
</reference>